<gene>
    <name evidence="7" type="ORF">ABIC20_004260</name>
</gene>
<dbReference type="Gene3D" id="3.50.50.100">
    <property type="match status" value="1"/>
</dbReference>
<dbReference type="InterPro" id="IPR051169">
    <property type="entry name" value="NADH-Q_oxidoreductase"/>
</dbReference>
<dbReference type="InterPro" id="IPR023753">
    <property type="entry name" value="FAD/NAD-binding_dom"/>
</dbReference>
<keyword evidence="8" id="KW-1185">Reference proteome</keyword>
<organism evidence="7 8">
    <name type="scientific">Methylobacterium radiotolerans</name>
    <dbReference type="NCBI Taxonomy" id="31998"/>
    <lineage>
        <taxon>Bacteria</taxon>
        <taxon>Pseudomonadati</taxon>
        <taxon>Pseudomonadota</taxon>
        <taxon>Alphaproteobacteria</taxon>
        <taxon>Hyphomicrobiales</taxon>
        <taxon>Methylobacteriaceae</taxon>
        <taxon>Methylobacterium</taxon>
    </lineage>
</organism>
<keyword evidence="4" id="KW-0274">FAD</keyword>
<name>A0ABV2NKC3_9HYPH</name>
<dbReference type="Proteomes" id="UP001549119">
    <property type="component" value="Unassembled WGS sequence"/>
</dbReference>
<comment type="caution">
    <text evidence="7">The sequence shown here is derived from an EMBL/GenBank/DDBJ whole genome shotgun (WGS) entry which is preliminary data.</text>
</comment>
<proteinExistence type="inferred from homology"/>
<dbReference type="PANTHER" id="PTHR42913">
    <property type="entry name" value="APOPTOSIS-INDUCING FACTOR 1"/>
    <property type="match status" value="1"/>
</dbReference>
<comment type="cofactor">
    <cofactor evidence="1">
        <name>FAD</name>
        <dbReference type="ChEBI" id="CHEBI:57692"/>
    </cofactor>
</comment>
<comment type="similarity">
    <text evidence="2">Belongs to the NADH dehydrogenase family.</text>
</comment>
<evidence type="ECO:0000256" key="5">
    <source>
        <dbReference type="ARBA" id="ARBA00023002"/>
    </source>
</evidence>
<evidence type="ECO:0000256" key="3">
    <source>
        <dbReference type="ARBA" id="ARBA00022630"/>
    </source>
</evidence>
<dbReference type="PANTHER" id="PTHR42913:SF3">
    <property type="entry name" value="64 KDA MITOCHONDRIAL NADH DEHYDROGENASE (EUROFUNG)"/>
    <property type="match status" value="1"/>
</dbReference>
<dbReference type="SUPFAM" id="SSF51905">
    <property type="entry name" value="FAD/NAD(P)-binding domain"/>
    <property type="match status" value="1"/>
</dbReference>
<evidence type="ECO:0000256" key="1">
    <source>
        <dbReference type="ARBA" id="ARBA00001974"/>
    </source>
</evidence>
<evidence type="ECO:0000313" key="7">
    <source>
        <dbReference type="EMBL" id="MET3866951.1"/>
    </source>
</evidence>
<dbReference type="PRINTS" id="PR00368">
    <property type="entry name" value="FADPNR"/>
</dbReference>
<accession>A0ABV2NKC3</accession>
<keyword evidence="5" id="KW-0560">Oxidoreductase</keyword>
<evidence type="ECO:0000256" key="4">
    <source>
        <dbReference type="ARBA" id="ARBA00022827"/>
    </source>
</evidence>
<dbReference type="PRINTS" id="PR00411">
    <property type="entry name" value="PNDRDTASEI"/>
</dbReference>
<evidence type="ECO:0000259" key="6">
    <source>
        <dbReference type="Pfam" id="PF07992"/>
    </source>
</evidence>
<reference evidence="7 8" key="1">
    <citation type="submission" date="2024-06" db="EMBL/GenBank/DDBJ databases">
        <title>Genomics of switchgrass bacterial isolates.</title>
        <authorList>
            <person name="Shade A."/>
        </authorList>
    </citation>
    <scope>NUCLEOTIDE SEQUENCE [LARGE SCALE GENOMIC DNA]</scope>
    <source>
        <strain evidence="7 8">PvP084</strain>
    </source>
</reference>
<evidence type="ECO:0000256" key="2">
    <source>
        <dbReference type="ARBA" id="ARBA00005272"/>
    </source>
</evidence>
<protein>
    <submittedName>
        <fullName evidence="7">NADH dehydrogenase</fullName>
    </submittedName>
</protein>
<dbReference type="InterPro" id="IPR036188">
    <property type="entry name" value="FAD/NAD-bd_sf"/>
</dbReference>
<dbReference type="GeneID" id="6139384"/>
<feature type="domain" description="FAD/NAD(P)-binding" evidence="6">
    <location>
        <begin position="4"/>
        <end position="322"/>
    </location>
</feature>
<evidence type="ECO:0000313" key="8">
    <source>
        <dbReference type="Proteomes" id="UP001549119"/>
    </source>
</evidence>
<keyword evidence="3" id="KW-0285">Flavoprotein</keyword>
<dbReference type="RefSeq" id="WP_012320278.1">
    <property type="nucleotide sequence ID" value="NZ_BJXP01000038.1"/>
</dbReference>
<sequence>MVSRIVVIGGGFAGLWAAAAAARARTEFGLDDRIAVTVIAPDGFHVIRVRCYETDLSALRVPLDDVLGPIGVHRRAGRAIDIDPAARTVTVESAAPSGGVDTLAYDRLILAAGSLLLRPDIPGIGDAFDVDTFAGAQALSAHLDRLGDAGRPDQTGRWTAVVIGGGLVGLELACELPVRLAAARDRVGATGPVRTFLIDQAEEIGSAMGAAALPAIREALSGAGVTCVGGARVAAIDRAGVTLADGTHLPAWTSVCATGMRANPLGATLDVPRDTLGRVPVDAFLAVEGLADIYAAGDVASAAADDAGHRTVMSCQHARPMGRFAGYNAVCDLAGRPERRLRFAAPDYVTVLDLGAWGAVYTSGWDRGTLVSSGAAAKATKRIINGTRIYPPLDRDAAAILAAAAPIIQAAPATRAGQ</sequence>
<dbReference type="EMBL" id="JBEPNW010000002">
    <property type="protein sequence ID" value="MET3866951.1"/>
    <property type="molecule type" value="Genomic_DNA"/>
</dbReference>
<dbReference type="Pfam" id="PF07992">
    <property type="entry name" value="Pyr_redox_2"/>
    <property type="match status" value="1"/>
</dbReference>